<dbReference type="EMBL" id="PP756680">
    <property type="protein sequence ID" value="XAO37388.1"/>
    <property type="molecule type" value="Genomic_DNA"/>
</dbReference>
<evidence type="ECO:0000256" key="1">
    <source>
        <dbReference type="ARBA" id="ARBA00001991"/>
    </source>
</evidence>
<evidence type="ECO:0000256" key="4">
    <source>
        <dbReference type="ARBA" id="ARBA00004328"/>
    </source>
</evidence>
<evidence type="ECO:0000256" key="3">
    <source>
        <dbReference type="ARBA" id="ARBA00004192"/>
    </source>
</evidence>
<feature type="compositionally biased region" description="Basic and acidic residues" evidence="13">
    <location>
        <begin position="282"/>
        <end position="291"/>
    </location>
</feature>
<dbReference type="EMBL" id="PP756678">
    <property type="protein sequence ID" value="XAO37108.1"/>
    <property type="molecule type" value="Genomic_DNA"/>
</dbReference>
<keyword evidence="11" id="KW-1035">Host cytoplasm</keyword>
<keyword evidence="7" id="KW-0597">Phosphoprotein</keyword>
<name>A0AAU6W7T6_9BETA</name>
<protein>
    <recommendedName>
        <fullName evidence="6">Tegument protein UL51 homolog</fullName>
    </recommendedName>
</protein>
<evidence type="ECO:0000256" key="12">
    <source>
        <dbReference type="ARBA" id="ARBA00023288"/>
    </source>
</evidence>
<proteinExistence type="inferred from homology"/>
<feature type="region of interest" description="Disordered" evidence="13">
    <location>
        <begin position="274"/>
        <end position="299"/>
    </location>
</feature>
<comment type="similarity">
    <text evidence="5">Belongs to the herpesviridae UL51 family.</text>
</comment>
<comment type="subcellular location">
    <subcellularLocation>
        <location evidence="2">Host Golgi apparatus</location>
    </subcellularLocation>
    <subcellularLocation>
        <location evidence="3">Host cytoplasm</location>
    </subcellularLocation>
    <subcellularLocation>
        <location evidence="4">Virion</location>
    </subcellularLocation>
</comment>
<evidence type="ECO:0000256" key="2">
    <source>
        <dbReference type="ARBA" id="ARBA00004136"/>
    </source>
</evidence>
<accession>A0AAU6W7T6</accession>
<dbReference type="EMBL" id="PP756681">
    <property type="protein sequence ID" value="XAO37528.1"/>
    <property type="molecule type" value="Genomic_DNA"/>
</dbReference>
<sequence length="299" mass="32922">MMMTDFGGGGTGTSNARGGVGGAIAAADDDAGAAPPSCWRRMLDFALCRRTIRDGSEYIVLRADEDVDMAELEGFLKDNFGNLGVSSADLSEIDRESEVTKHLLRLLPVYKRCVRRQTRLDRLLANQCRPHLRNAAEIECQKSKRVMQALDIVILKLLVGEFTLSDEDSVERLLEKFSVDQSTLCEVGRIVRLIDMDRENTQRLVDGREEPAPPLCDLNGVPSSSSSSSYAATTTISSASDLLLRELDNAPAAPDHLPGEIDEILLRDEATSGTGRLHNVGRRRDLEEQKQQHQQMAAL</sequence>
<dbReference type="EMBL" id="PP756679">
    <property type="protein sequence ID" value="XAO37248.1"/>
    <property type="molecule type" value="Genomic_DNA"/>
</dbReference>
<keyword evidence="12" id="KW-0449">Lipoprotein</keyword>
<evidence type="ECO:0000256" key="5">
    <source>
        <dbReference type="ARBA" id="ARBA00006551"/>
    </source>
</evidence>
<keyword evidence="10" id="KW-0564">Palmitate</keyword>
<reference evidence="14" key="1">
    <citation type="submission" date="2024-05" db="EMBL/GenBank/DDBJ databases">
        <title>Fine-tuning the evolutionary stability and environmental longevity of recombinant transmissible vaccines.</title>
        <authorList>
            <person name="Chan B."/>
            <person name="Nuismer S.L."/>
            <person name="Nichols J."/>
            <person name="Davison A.J."/>
            <person name="Alqirbi H."/>
            <person name="Jarvis M.A."/>
            <person name="Redwood A.J."/>
        </authorList>
    </citation>
    <scope>NUCLEOTIDE SEQUENCE</scope>
    <source>
        <strain evidence="14">K181</strain>
    </source>
</reference>
<evidence type="ECO:0000256" key="8">
    <source>
        <dbReference type="ARBA" id="ARBA00022812"/>
    </source>
</evidence>
<comment type="function">
    <text evidence="1">Plays several roles during the time course of infection, including egress of virus particles from the perinuclear space and secondary envelopment of cytoplasmic capsids that bud into specific trans-Golgi network (TGN)-derived membranes.</text>
</comment>
<evidence type="ECO:0000256" key="9">
    <source>
        <dbReference type="ARBA" id="ARBA00022844"/>
    </source>
</evidence>
<evidence type="ECO:0000256" key="6">
    <source>
        <dbReference type="ARBA" id="ARBA00019508"/>
    </source>
</evidence>
<evidence type="ECO:0000256" key="11">
    <source>
        <dbReference type="ARBA" id="ARBA00023200"/>
    </source>
</evidence>
<evidence type="ECO:0000256" key="13">
    <source>
        <dbReference type="SAM" id="MobiDB-lite"/>
    </source>
</evidence>
<evidence type="ECO:0000256" key="10">
    <source>
        <dbReference type="ARBA" id="ARBA00023139"/>
    </source>
</evidence>
<dbReference type="GO" id="GO:0044177">
    <property type="term" value="C:host cell Golgi apparatus"/>
    <property type="evidence" value="ECO:0007669"/>
    <property type="project" value="UniProtKB-SubCell"/>
</dbReference>
<dbReference type="InterPro" id="IPR007619">
    <property type="entry name" value="Herpes_U44"/>
</dbReference>
<evidence type="ECO:0000313" key="14">
    <source>
        <dbReference type="EMBL" id="XAO37528.1"/>
    </source>
</evidence>
<evidence type="ECO:0000256" key="7">
    <source>
        <dbReference type="ARBA" id="ARBA00022553"/>
    </source>
</evidence>
<dbReference type="GO" id="GO:0044423">
    <property type="term" value="C:virion component"/>
    <property type="evidence" value="ECO:0007669"/>
    <property type="project" value="UniProtKB-KW"/>
</dbReference>
<gene>
    <name evidence="14" type="primary">M71</name>
</gene>
<organism evidence="14">
    <name type="scientific">Muromegalovirus muridbeta1</name>
    <dbReference type="NCBI Taxonomy" id="3050323"/>
    <lineage>
        <taxon>Viruses</taxon>
        <taxon>Duplodnaviria</taxon>
        <taxon>Heunggongvirae</taxon>
        <taxon>Peploviricota</taxon>
        <taxon>Herviviricetes</taxon>
        <taxon>Herpesvirales</taxon>
        <taxon>Orthoherpesviridae</taxon>
        <taxon>Betaherpesvirinae</taxon>
        <taxon>Muromegalovirus</taxon>
    </lineage>
</organism>
<keyword evidence="9" id="KW-0946">Virion</keyword>
<dbReference type="Pfam" id="PF04533">
    <property type="entry name" value="Herpes_U44"/>
    <property type="match status" value="1"/>
</dbReference>
<keyword evidence="8" id="KW-1040">Host Golgi apparatus</keyword>